<dbReference type="EMBL" id="FNJN01000001">
    <property type="protein sequence ID" value="SDO66022.1"/>
    <property type="molecule type" value="Genomic_DNA"/>
</dbReference>
<name>A0A1H0LD52_MICTS</name>
<dbReference type="RefSeq" id="WP_074694267.1">
    <property type="nucleotide sequence ID" value="NZ_FNJN01000001.1"/>
</dbReference>
<accession>A0A1H0LD52</accession>
<gene>
    <name evidence="1" type="ORF">SAMN04487788_0484</name>
</gene>
<dbReference type="AlphaFoldDB" id="A0A1H0LD52"/>
<evidence type="ECO:0000313" key="2">
    <source>
        <dbReference type="Proteomes" id="UP000186456"/>
    </source>
</evidence>
<sequence length="363" mass="39851">MPDPCAFCGSTEPLTREHVFGQWVSKIGLDLSPVQHGAGPLNGMPRDMGEQPPFRQTVKSFCASCNNGWMSRLEVAAQRVLTPLILGGSATIAPADQAVIAAWIQKTALTAMLISSKEQRESGYGLSPVEYRALYELREMMQPLDASRFWVGRYEGPAGFWAVRVTPLSVRLPGIAEPDLPQCYLMTIILGGLALQGLRFTTPALEIEMTSELGMPQLWPSRVPVSVPAGQPCTRASFLRFADGKLLQSGVEHVELRPWTHAAELPQSTIVGGKVRVPTLCGKHFFYYPVALLEQAFRGRFYVFMTACECQTAYLIQTEPDGAHCKAAGAADDIGHIYENVPGDEFLIQDETGEFVCKEVVTR</sequence>
<evidence type="ECO:0000313" key="1">
    <source>
        <dbReference type="EMBL" id="SDO66022.1"/>
    </source>
</evidence>
<dbReference type="Proteomes" id="UP000186456">
    <property type="component" value="Unassembled WGS sequence"/>
</dbReference>
<organism evidence="1 2">
    <name type="scientific">Microbacterium testaceum (strain StLB037)</name>
    <dbReference type="NCBI Taxonomy" id="979556"/>
    <lineage>
        <taxon>Bacteria</taxon>
        <taxon>Bacillati</taxon>
        <taxon>Actinomycetota</taxon>
        <taxon>Actinomycetes</taxon>
        <taxon>Micrococcales</taxon>
        <taxon>Microbacteriaceae</taxon>
        <taxon>Microbacterium</taxon>
    </lineage>
</organism>
<reference evidence="1 2" key="1">
    <citation type="submission" date="2016-10" db="EMBL/GenBank/DDBJ databases">
        <authorList>
            <person name="de Groot N.N."/>
        </authorList>
    </citation>
    <scope>NUCLEOTIDE SEQUENCE [LARGE SCALE GENOMIC DNA]</scope>
    <source>
        <strain evidence="1 2">StLB037</strain>
    </source>
</reference>
<protein>
    <submittedName>
        <fullName evidence="1">Uncharacterized protein</fullName>
    </submittedName>
</protein>
<proteinExistence type="predicted"/>